<comment type="cofactor">
    <cofactor evidence="1">
        <name>pantetheine 4'-phosphate</name>
        <dbReference type="ChEBI" id="CHEBI:47942"/>
    </cofactor>
</comment>
<keyword evidence="6" id="KW-1185">Reference proteome</keyword>
<reference evidence="5 6" key="1">
    <citation type="submission" date="2023-12" db="EMBL/GenBank/DDBJ databases">
        <title>Amycolatopsis sp. V23-08.</title>
        <authorList>
            <person name="Somphong A."/>
        </authorList>
    </citation>
    <scope>NUCLEOTIDE SEQUENCE [LARGE SCALE GENOMIC DNA]</scope>
    <source>
        <strain evidence="5 6">V23-08</strain>
    </source>
</reference>
<dbReference type="PROSITE" id="PS00455">
    <property type="entry name" value="AMP_BINDING"/>
    <property type="match status" value="2"/>
</dbReference>
<dbReference type="Gene3D" id="3.30.300.30">
    <property type="match status" value="2"/>
</dbReference>
<evidence type="ECO:0000313" key="6">
    <source>
        <dbReference type="Proteomes" id="UP001304298"/>
    </source>
</evidence>
<dbReference type="SMART" id="SM00823">
    <property type="entry name" value="PKS_PP"/>
    <property type="match status" value="2"/>
</dbReference>
<dbReference type="PROSITE" id="PS00012">
    <property type="entry name" value="PHOSPHOPANTETHEINE"/>
    <property type="match status" value="2"/>
</dbReference>
<dbReference type="InterPro" id="IPR006162">
    <property type="entry name" value="Ppantetheine_attach_site"/>
</dbReference>
<dbReference type="InterPro" id="IPR036736">
    <property type="entry name" value="ACP-like_sf"/>
</dbReference>
<feature type="domain" description="Carrier" evidence="4">
    <location>
        <begin position="925"/>
        <end position="1000"/>
    </location>
</feature>
<evidence type="ECO:0000256" key="2">
    <source>
        <dbReference type="ARBA" id="ARBA00022450"/>
    </source>
</evidence>
<dbReference type="SUPFAM" id="SSF47336">
    <property type="entry name" value="ACP-like"/>
    <property type="match status" value="2"/>
</dbReference>
<dbReference type="InterPro" id="IPR010071">
    <property type="entry name" value="AA_adenyl_dom"/>
</dbReference>
<evidence type="ECO:0000256" key="3">
    <source>
        <dbReference type="ARBA" id="ARBA00022553"/>
    </source>
</evidence>
<dbReference type="SUPFAM" id="SSF56801">
    <property type="entry name" value="Acetyl-CoA synthetase-like"/>
    <property type="match status" value="2"/>
</dbReference>
<dbReference type="Gene3D" id="3.30.559.10">
    <property type="entry name" value="Chloramphenicol acetyltransferase-like domain"/>
    <property type="match status" value="2"/>
</dbReference>
<dbReference type="InterPro" id="IPR000873">
    <property type="entry name" value="AMP-dep_synth/lig_dom"/>
</dbReference>
<dbReference type="PANTHER" id="PTHR45527:SF1">
    <property type="entry name" value="FATTY ACID SYNTHASE"/>
    <property type="match status" value="1"/>
</dbReference>
<proteinExistence type="predicted"/>
<dbReference type="InterPro" id="IPR009081">
    <property type="entry name" value="PP-bd_ACP"/>
</dbReference>
<comment type="caution">
    <text evidence="5">The sequence shown here is derived from an EMBL/GenBank/DDBJ whole genome shotgun (WGS) entry which is preliminary data.</text>
</comment>
<dbReference type="Pfam" id="PF00550">
    <property type="entry name" value="PP-binding"/>
    <property type="match status" value="2"/>
</dbReference>
<dbReference type="Gene3D" id="3.40.50.980">
    <property type="match status" value="2"/>
</dbReference>
<gene>
    <name evidence="5" type="ORF">VA596_13005</name>
</gene>
<dbReference type="PANTHER" id="PTHR45527">
    <property type="entry name" value="NONRIBOSOMAL PEPTIDE SYNTHETASE"/>
    <property type="match status" value="1"/>
</dbReference>
<dbReference type="NCBIfam" id="TIGR01733">
    <property type="entry name" value="AA-adenyl-dom"/>
    <property type="match status" value="2"/>
</dbReference>
<sequence length="2016" mass="217469">MHDGVNDGGTQVSFAQRRLWFAQQLDPGSADYLLPLALRLSGDLDTDALIRSLTAIVDRHELLRTRFDAVDGEPRPRVEPPGRARVDRTRAREAAELFDRELSRPMDLAAAPPVRLTLARLDSGEHLLLVVVHHIVVDGRSWDVMLDELAAGYRGEPVAPPTAKYADVARKQRERLSGARLERLLGHWRTRLAGLAPLDLPTDRPRPAFWDGAGDVVRFTIPAELVAAADETAKTHRVTRYMLLLAVYQALLAHYCGRDDIAVCTTLSDRTRPDLAGLIGPFVNTVVQRTDLSGGPTFTELLARVRDTVLSGLSAAEAPFEQVVGAVSTERDLSRHPLAQASFTLVNTALAPIRLPGLDAELVPPPLVGAPMDVFLDLNLRPDGGLAARLQYATTLFDAETMQRFSEGYRTLLAAVLAAPEAPVADLAATLGPLRKNASTPDSFEVQGDPHKTAVVDAEREVTYAELDTMVDGLAGALHTRGVGRGDAVAVCVGRGVWSVAAMLAIWRAGGVYVPLDPALPLERQRFMVSEVDVTHVITDAGTALDVPVVPVTETGPSAPATQSHPNDLAYVIFTSGSSGRPKAVGVEHHALAAHVAAAREHFGFTAADRVLAFSSFSFDASLDQLLPALSIGATVVVRPDEQWLPSQIPMIVRDHGLTVLNLPPTYWSELAFTLTEATAPALRSLRLLILGGETVPPSALAAWREHVPWVRVANAYGPTETVVTATVHDVSTVDDTVPIGRPLGGRRTYIVDSQDRLAPTGELLIGGPELARGYLGQPARTAERFVPDPFGGTGGRLYRTGDLVRRHPDGELEFLGRVDDQVKVRGFRIELGEVDAALARCEGVRAAASAVRQDPQGGQTLIGYVVGETEGVRAECGQWLPAYAVPTEIVALDALPVNTAGKLDRAALPDAHQHRLAPDAGFTAPRDETERAIAAIWSEVLGVEPIGIDDSFFDLGGHSLLATMAVSRVAERLDRDVELRTLFENPRIRDFGPRVAAARAAGGAGIVPVDRRGPLPMSFAQERLWFLDRMSELGADYVLWFSWRVRGPLDRAKWQGALNDVVARHEVLRTALVELDGRPVQLVRDAVTVPLHWTEATADTVRAEATAFATARFNLAEPPLLRAGVWALGPEDHVVVLAFHHVATDGWSTGLVFDELAQSYAGRRIDQPSVQYGDFAVWQRDRDTSGQLEYWRHALADMSTVDLPADRPRPAVRSGRGAAVRVSWPMTAELDALAARCGATRFMVLLAVFQVALGRWAGRTDIPVGTPVAGRGRTELERLVGFFVNTVVLRGDLAGDPAFTTFLDRVRQGVLGAFDHQDVPFEHLVQDLRPERDLSRNPLFQVMFDLAESAASPAPAVADLEFGPFTLPWQSAKFDLTANVVLHPDRIALDLEYSTDLFDEATVHRFAEWMRRTLAAVAADPDVRIGDVDLLDAAERTELLTWAGTGDAARDPFLVAGAPDDVALVCGDDVLRYRELDERVGRLAGALVADGVRPGTAVGVRLPRGIGSVVAMLAVWRAGGVYVPLDPRFPEQRLAFMIAEAGVEHVIDDTEVRADPVGPRTPDPRETAYVIFTSGSSGRPKAVAVSHGALAAHIAAARDCFDITKNDRVLSFASFSFDASFEQILPALSAGARVVLRPDDVWSVHELAEQVRKEGVTVLELTPSYLTELTAADVDLGGLRLLVTGGEVLPTATLSRWFEQKPTVPVVNTYGPTESVISSTTHRVTGPCGSRVPIGGPLGGRRLYVVDARGALVPAGVPGELLVGGDELAVGYLGRPGATAEKFVPDAFGGTGGRLYRTGDLVRWRPDATLEFLGRVDDQVQIRGFRVEPGEVEAVLREHPAVTDAAVVVRDVRGEPALVAYVVGDAGDLREWCAHRLPGYLVPPVFVALETLPRTVPGKLDVAALPAPDVPVAAGFEAPDSPTETVTAQIWAEVLGVARVGRHEDFFALGGHSLRAVAVAARLRAAFGCPVQVRDLFEDPTVARLAARVEDRLIAEIAAMSDDEIDLSLTVDHRS</sequence>
<dbReference type="Gene3D" id="3.30.559.30">
    <property type="entry name" value="Nonribosomal peptide synthetase, condensation domain"/>
    <property type="match status" value="2"/>
</dbReference>
<dbReference type="Gene3D" id="1.10.1200.10">
    <property type="entry name" value="ACP-like"/>
    <property type="match status" value="2"/>
</dbReference>
<name>A0ABU5R2L9_9PSEU</name>
<organism evidence="5 6">
    <name type="scientific">Amycolatopsis heterodermiae</name>
    <dbReference type="NCBI Taxonomy" id="3110235"/>
    <lineage>
        <taxon>Bacteria</taxon>
        <taxon>Bacillati</taxon>
        <taxon>Actinomycetota</taxon>
        <taxon>Actinomycetes</taxon>
        <taxon>Pseudonocardiales</taxon>
        <taxon>Pseudonocardiaceae</taxon>
        <taxon>Amycolatopsis</taxon>
    </lineage>
</organism>
<dbReference type="InterPro" id="IPR025110">
    <property type="entry name" value="AMP-bd_C"/>
</dbReference>
<dbReference type="RefSeq" id="WP_323326619.1">
    <property type="nucleotide sequence ID" value="NZ_JAYFSI010000002.1"/>
</dbReference>
<dbReference type="CDD" id="cd19531">
    <property type="entry name" value="LCL_NRPS-like"/>
    <property type="match status" value="2"/>
</dbReference>
<dbReference type="InterPro" id="IPR042099">
    <property type="entry name" value="ANL_N_sf"/>
</dbReference>
<dbReference type="InterPro" id="IPR001242">
    <property type="entry name" value="Condensation_dom"/>
</dbReference>
<dbReference type="EMBL" id="JAYFSI010000002">
    <property type="protein sequence ID" value="MEA5360458.1"/>
    <property type="molecule type" value="Genomic_DNA"/>
</dbReference>
<dbReference type="PROSITE" id="PS50075">
    <property type="entry name" value="CARRIER"/>
    <property type="match status" value="2"/>
</dbReference>
<dbReference type="Gene3D" id="2.30.38.10">
    <property type="entry name" value="Luciferase, Domain 3"/>
    <property type="match status" value="1"/>
</dbReference>
<dbReference type="CDD" id="cd05930">
    <property type="entry name" value="A_NRPS"/>
    <property type="match status" value="2"/>
</dbReference>
<dbReference type="InterPro" id="IPR020806">
    <property type="entry name" value="PKS_PP-bd"/>
</dbReference>
<dbReference type="InterPro" id="IPR045851">
    <property type="entry name" value="AMP-bd_C_sf"/>
</dbReference>
<accession>A0ABU5R2L9</accession>
<dbReference type="SUPFAM" id="SSF52777">
    <property type="entry name" value="CoA-dependent acyltransferases"/>
    <property type="match status" value="4"/>
</dbReference>
<dbReference type="Gene3D" id="3.40.50.12780">
    <property type="entry name" value="N-terminal domain of ligase-like"/>
    <property type="match status" value="1"/>
</dbReference>
<dbReference type="Pfam" id="PF00501">
    <property type="entry name" value="AMP-binding"/>
    <property type="match status" value="3"/>
</dbReference>
<evidence type="ECO:0000256" key="1">
    <source>
        <dbReference type="ARBA" id="ARBA00001957"/>
    </source>
</evidence>
<dbReference type="Pfam" id="PF00668">
    <property type="entry name" value="Condensation"/>
    <property type="match status" value="2"/>
</dbReference>
<keyword evidence="3" id="KW-0597">Phosphoprotein</keyword>
<evidence type="ECO:0000259" key="4">
    <source>
        <dbReference type="PROSITE" id="PS50075"/>
    </source>
</evidence>
<dbReference type="InterPro" id="IPR023213">
    <property type="entry name" value="CAT-like_dom_sf"/>
</dbReference>
<dbReference type="InterPro" id="IPR020845">
    <property type="entry name" value="AMP-binding_CS"/>
</dbReference>
<keyword evidence="2" id="KW-0596">Phosphopantetheine</keyword>
<dbReference type="Pfam" id="PF13193">
    <property type="entry name" value="AMP-binding_C"/>
    <property type="match status" value="2"/>
</dbReference>
<dbReference type="Proteomes" id="UP001304298">
    <property type="component" value="Unassembled WGS sequence"/>
</dbReference>
<protein>
    <submittedName>
        <fullName evidence="5">Amino acid adenylation domain-containing protein</fullName>
    </submittedName>
</protein>
<evidence type="ECO:0000313" key="5">
    <source>
        <dbReference type="EMBL" id="MEA5360458.1"/>
    </source>
</evidence>
<feature type="domain" description="Carrier" evidence="4">
    <location>
        <begin position="1919"/>
        <end position="1994"/>
    </location>
</feature>